<dbReference type="PANTHER" id="PTHR44591">
    <property type="entry name" value="STRESS RESPONSE REGULATOR PROTEIN 1"/>
    <property type="match status" value="1"/>
</dbReference>
<sequence length="114" mass="12390">MTALDILEDAGFRTFEAENAEEALAVLHGHHVSIVVLFTDVNMPGAMDGFGLARETAQHWPHVSILVASGRHKPGPGEMPEGAHFVGKPFSAEVVRDRLKQMLPDGQKPDPLKD</sequence>
<evidence type="ECO:0000313" key="6">
    <source>
        <dbReference type="EMBL" id="MET3867821.1"/>
    </source>
</evidence>
<dbReference type="Proteomes" id="UP001549119">
    <property type="component" value="Unassembled WGS sequence"/>
</dbReference>
<comment type="caution">
    <text evidence="6">The sequence shown here is derived from an EMBL/GenBank/DDBJ whole genome shotgun (WGS) entry which is preliminary data.</text>
</comment>
<keyword evidence="3" id="KW-0804">Transcription</keyword>
<name>A0ABV2NMT4_9HYPH</name>
<dbReference type="InterPro" id="IPR001789">
    <property type="entry name" value="Sig_transdc_resp-reg_receiver"/>
</dbReference>
<dbReference type="InterPro" id="IPR050595">
    <property type="entry name" value="Bact_response_regulator"/>
</dbReference>
<protein>
    <submittedName>
        <fullName evidence="6">CheY-like chemotaxis protein</fullName>
    </submittedName>
</protein>
<evidence type="ECO:0000256" key="3">
    <source>
        <dbReference type="ARBA" id="ARBA00023163"/>
    </source>
</evidence>
<feature type="domain" description="Response regulatory" evidence="5">
    <location>
        <begin position="1"/>
        <end position="103"/>
    </location>
</feature>
<keyword evidence="7" id="KW-1185">Reference proteome</keyword>
<dbReference type="PROSITE" id="PS50110">
    <property type="entry name" value="RESPONSE_REGULATORY"/>
    <property type="match status" value="1"/>
</dbReference>
<evidence type="ECO:0000256" key="1">
    <source>
        <dbReference type="ARBA" id="ARBA00022553"/>
    </source>
</evidence>
<evidence type="ECO:0000256" key="4">
    <source>
        <dbReference type="PROSITE-ProRule" id="PRU00169"/>
    </source>
</evidence>
<evidence type="ECO:0000313" key="7">
    <source>
        <dbReference type="Proteomes" id="UP001549119"/>
    </source>
</evidence>
<accession>A0ABV2NMT4</accession>
<dbReference type="PANTHER" id="PTHR44591:SF3">
    <property type="entry name" value="RESPONSE REGULATORY DOMAIN-CONTAINING PROTEIN"/>
    <property type="match status" value="1"/>
</dbReference>
<feature type="modified residue" description="4-aspartylphosphate" evidence="4">
    <location>
        <position position="40"/>
    </location>
</feature>
<dbReference type="InterPro" id="IPR011006">
    <property type="entry name" value="CheY-like_superfamily"/>
</dbReference>
<keyword evidence="1 4" id="KW-0597">Phosphoprotein</keyword>
<proteinExistence type="predicted"/>
<dbReference type="Pfam" id="PF00072">
    <property type="entry name" value="Response_reg"/>
    <property type="match status" value="1"/>
</dbReference>
<reference evidence="6 7" key="1">
    <citation type="submission" date="2024-06" db="EMBL/GenBank/DDBJ databases">
        <title>Genomics of switchgrass bacterial isolates.</title>
        <authorList>
            <person name="Shade A."/>
        </authorList>
    </citation>
    <scope>NUCLEOTIDE SEQUENCE [LARGE SCALE GENOMIC DNA]</scope>
    <source>
        <strain evidence="6 7">PvP084</strain>
    </source>
</reference>
<dbReference type="EMBL" id="JBEPNW010000002">
    <property type="protein sequence ID" value="MET3867821.1"/>
    <property type="molecule type" value="Genomic_DNA"/>
</dbReference>
<evidence type="ECO:0000256" key="2">
    <source>
        <dbReference type="ARBA" id="ARBA00023015"/>
    </source>
</evidence>
<organism evidence="6 7">
    <name type="scientific">Methylobacterium radiotolerans</name>
    <dbReference type="NCBI Taxonomy" id="31998"/>
    <lineage>
        <taxon>Bacteria</taxon>
        <taxon>Pseudomonadati</taxon>
        <taxon>Pseudomonadota</taxon>
        <taxon>Alphaproteobacteria</taxon>
        <taxon>Hyphomicrobiales</taxon>
        <taxon>Methylobacteriaceae</taxon>
        <taxon>Methylobacterium</taxon>
    </lineage>
</organism>
<dbReference type="SUPFAM" id="SSF52172">
    <property type="entry name" value="CheY-like"/>
    <property type="match status" value="1"/>
</dbReference>
<dbReference type="Gene3D" id="3.40.50.2300">
    <property type="match status" value="1"/>
</dbReference>
<keyword evidence="2" id="KW-0805">Transcription regulation</keyword>
<gene>
    <name evidence="6" type="ORF">ABIC20_005130</name>
</gene>
<evidence type="ECO:0000259" key="5">
    <source>
        <dbReference type="PROSITE" id="PS50110"/>
    </source>
</evidence>